<proteinExistence type="predicted"/>
<dbReference type="Pfam" id="PF04471">
    <property type="entry name" value="Mrr_cat"/>
    <property type="match status" value="1"/>
</dbReference>
<evidence type="ECO:0000259" key="1">
    <source>
        <dbReference type="Pfam" id="PF04471"/>
    </source>
</evidence>
<sequence>MSIPWKEYQEEAASLFRSLGLDANTDITVKGVRTNHDIDVLVKSQHVGFEITWLVECKYWKTRVSKLHVLALREIVSDVGADRGIILSEAGFQSGAIEAAHLTNVQVTSLAEISTSARNDIFSMRLRELFDRIEDCNDRYWNIPKKMRIEYGLRPDVGAIGYSGNHMIDLCRDLLSRAFRGVYPFNTEAIMALLIPSFQTVFNSPNEVVDAVEPLVSELEQKLVAYEAGNQA</sequence>
<keyword evidence="2" id="KW-0540">Nuclease</keyword>
<dbReference type="Gene3D" id="3.40.1350.10">
    <property type="match status" value="1"/>
</dbReference>
<evidence type="ECO:0000313" key="3">
    <source>
        <dbReference type="Proteomes" id="UP000190102"/>
    </source>
</evidence>
<dbReference type="RefSeq" id="WP_078790360.1">
    <property type="nucleotide sequence ID" value="NZ_FUWR01000010.1"/>
</dbReference>
<keyword evidence="3" id="KW-1185">Reference proteome</keyword>
<keyword evidence="2" id="KW-0255">Endonuclease</keyword>
<feature type="domain" description="Restriction endonuclease type IV Mrr" evidence="1">
    <location>
        <begin position="3"/>
        <end position="110"/>
    </location>
</feature>
<dbReference type="Proteomes" id="UP000190102">
    <property type="component" value="Unassembled WGS sequence"/>
</dbReference>
<dbReference type="InterPro" id="IPR007560">
    <property type="entry name" value="Restrct_endonuc_IV_Mrr"/>
</dbReference>
<keyword evidence="2" id="KW-0378">Hydrolase</keyword>
<dbReference type="AlphaFoldDB" id="A0A1T4PQS0"/>
<dbReference type="GO" id="GO:0004519">
    <property type="term" value="F:endonuclease activity"/>
    <property type="evidence" value="ECO:0007669"/>
    <property type="project" value="UniProtKB-KW"/>
</dbReference>
<name>A0A1T4PQS0_9BACT</name>
<gene>
    <name evidence="2" type="ORF">SAMN02745119_02078</name>
</gene>
<dbReference type="OrthoDB" id="8456870at2"/>
<reference evidence="3" key="1">
    <citation type="submission" date="2017-02" db="EMBL/GenBank/DDBJ databases">
        <authorList>
            <person name="Varghese N."/>
            <person name="Submissions S."/>
        </authorList>
    </citation>
    <scope>NUCLEOTIDE SEQUENCE [LARGE SCALE GENOMIC DNA]</scope>
    <source>
        <strain evidence="3">ATCC BAA-34</strain>
    </source>
</reference>
<dbReference type="EMBL" id="FUWR01000010">
    <property type="protein sequence ID" value="SJZ93759.1"/>
    <property type="molecule type" value="Genomic_DNA"/>
</dbReference>
<protein>
    <submittedName>
        <fullName evidence="2">Restriction endonuclease</fullName>
    </submittedName>
</protein>
<dbReference type="GO" id="GO:0003677">
    <property type="term" value="F:DNA binding"/>
    <property type="evidence" value="ECO:0007669"/>
    <property type="project" value="InterPro"/>
</dbReference>
<dbReference type="SUPFAM" id="SSF52980">
    <property type="entry name" value="Restriction endonuclease-like"/>
    <property type="match status" value="1"/>
</dbReference>
<dbReference type="InterPro" id="IPR011856">
    <property type="entry name" value="tRNA_endonuc-like_dom_sf"/>
</dbReference>
<organism evidence="2 3">
    <name type="scientific">Trichlorobacter thiogenes</name>
    <dbReference type="NCBI Taxonomy" id="115783"/>
    <lineage>
        <taxon>Bacteria</taxon>
        <taxon>Pseudomonadati</taxon>
        <taxon>Thermodesulfobacteriota</taxon>
        <taxon>Desulfuromonadia</taxon>
        <taxon>Geobacterales</taxon>
        <taxon>Geobacteraceae</taxon>
        <taxon>Trichlorobacter</taxon>
    </lineage>
</organism>
<dbReference type="GO" id="GO:0009307">
    <property type="term" value="P:DNA restriction-modification system"/>
    <property type="evidence" value="ECO:0007669"/>
    <property type="project" value="InterPro"/>
</dbReference>
<accession>A0A1T4PQS0</accession>
<evidence type="ECO:0000313" key="2">
    <source>
        <dbReference type="EMBL" id="SJZ93759.1"/>
    </source>
</evidence>
<dbReference type="InterPro" id="IPR011335">
    <property type="entry name" value="Restrct_endonuc-II-like"/>
</dbReference>